<keyword evidence="1" id="KW-0812">Transmembrane</keyword>
<sequence length="452" mass="49483">MELWETKRRSFGRGEQGEKTWSKEGFSIFVIKLGFSLLQRKIVSFGTSTTLIVGVTSRVFRIPVDPGLEGLVANVGVQVCDVDCVLAAMVLPLTWLTRALFFPHSLPSPSPTFTLEPLHEFRWSTGVRGAAVVRVVAANQAGNDELERGVCGVFLGFRRDSRFFGSSIAFLSVVVRRLFRNASLVGYPRFFVSQAHVFVVLGVCPGVVLVGLHSCLTCSRGAAVGPFVRDCEAERLLLCCVVRVGYWPDQPVSRFDSFEVCPGVGIVVTMVVACGVPEWWHSFGFGLTRALFFPHSLPSSLPTFTLEPLHEFRWSTGVRGAAVVRVVAANQAGNDELERGVRGAFLGFRRDSRFFGSSIAFLRAILCVLAGSAVKILTSTSVDAEFFVGRLTTSMGLLRSVYRLCTCEISQGFDVVEVSRFDSFEVCPGVGTVVTMVVACGVPEWWHNFGYG</sequence>
<feature type="transmembrane region" description="Helical" evidence="1">
    <location>
        <begin position="354"/>
        <end position="374"/>
    </location>
</feature>
<evidence type="ECO:0000313" key="2">
    <source>
        <dbReference type="EMBL" id="MQL70355.1"/>
    </source>
</evidence>
<dbReference type="EMBL" id="NMUH01000065">
    <property type="protein sequence ID" value="MQL70355.1"/>
    <property type="molecule type" value="Genomic_DNA"/>
</dbReference>
<comment type="caution">
    <text evidence="2">The sequence shown here is derived from an EMBL/GenBank/DDBJ whole genome shotgun (WGS) entry which is preliminary data.</text>
</comment>
<dbReference type="AlphaFoldDB" id="A0A843TH65"/>
<feature type="transmembrane region" description="Helical" evidence="1">
    <location>
        <begin position="163"/>
        <end position="179"/>
    </location>
</feature>
<evidence type="ECO:0000256" key="1">
    <source>
        <dbReference type="SAM" id="Phobius"/>
    </source>
</evidence>
<evidence type="ECO:0000313" key="3">
    <source>
        <dbReference type="Proteomes" id="UP000652761"/>
    </source>
</evidence>
<keyword evidence="1" id="KW-0472">Membrane</keyword>
<dbReference type="Proteomes" id="UP000652761">
    <property type="component" value="Unassembled WGS sequence"/>
</dbReference>
<proteinExistence type="predicted"/>
<accession>A0A843TH65</accession>
<reference evidence="2" key="1">
    <citation type="submission" date="2017-07" db="EMBL/GenBank/DDBJ databases">
        <title>Taro Niue Genome Assembly and Annotation.</title>
        <authorList>
            <person name="Atibalentja N."/>
            <person name="Keating K."/>
            <person name="Fields C.J."/>
        </authorList>
    </citation>
    <scope>NUCLEOTIDE SEQUENCE</scope>
    <source>
        <strain evidence="2">Niue_2</strain>
        <tissue evidence="2">Leaf</tissue>
    </source>
</reference>
<gene>
    <name evidence="2" type="ORF">Taro_002663</name>
</gene>
<name>A0A843TH65_COLES</name>
<protein>
    <submittedName>
        <fullName evidence="2">Uncharacterized protein</fullName>
    </submittedName>
</protein>
<keyword evidence="3" id="KW-1185">Reference proteome</keyword>
<keyword evidence="1" id="KW-1133">Transmembrane helix</keyword>
<organism evidence="2 3">
    <name type="scientific">Colocasia esculenta</name>
    <name type="common">Wild taro</name>
    <name type="synonym">Arum esculentum</name>
    <dbReference type="NCBI Taxonomy" id="4460"/>
    <lineage>
        <taxon>Eukaryota</taxon>
        <taxon>Viridiplantae</taxon>
        <taxon>Streptophyta</taxon>
        <taxon>Embryophyta</taxon>
        <taxon>Tracheophyta</taxon>
        <taxon>Spermatophyta</taxon>
        <taxon>Magnoliopsida</taxon>
        <taxon>Liliopsida</taxon>
        <taxon>Araceae</taxon>
        <taxon>Aroideae</taxon>
        <taxon>Colocasieae</taxon>
        <taxon>Colocasia</taxon>
    </lineage>
</organism>
<feature type="transmembrane region" description="Helical" evidence="1">
    <location>
        <begin position="191"/>
        <end position="212"/>
    </location>
</feature>